<sequence>MASWRSRELNEPSKQWGRLKPAQIDPLEEMGLPSKSETRLKSAKAQEGYYQLIAERYLSFCSEAGERDELLRRFSSLGLESSNRKKDDKCSLLIPDTTSAESLREPSNTKTLSIIMSALRKLREGIVASKRTDDFAIQVYLFCIRLAVLVKQPESYHAAILHLLRKIHPKQNLTMIELQEVVAYLILDTACRRRELSEAYSLRQRYALRDKKVNDALYALAHDNFILFHRVRRAVDGHRARIMEWAEPELRLHTLKCFGRAYLGVNLKYLETATSSEWDELKRRDGVGWELDGANVTDKAASVLLSDFRTAWPLQTGDETVLIKVKDEEFSVHRAVLSQHSDYFRAAGKTCYDESGGEIAFDNIDPKYFALFLGVAYSYSSIIPHTTPAPAANPEAQSQRTPMRDYVEVYKLCDRFICPTIAAYIIRCIHALIGDRHRALYRSSLDKAQQIWCTKDFADAFEALELNHVEQQRLGNLMIEYFCEGLYHRSWGATEKEMQKRPAFVLRVSCYFASKLALLAEQRTKLKRKELKMPTSGE</sequence>
<dbReference type="SUPFAM" id="SSF54695">
    <property type="entry name" value="POZ domain"/>
    <property type="match status" value="1"/>
</dbReference>
<feature type="domain" description="BTB" evidence="2">
    <location>
        <begin position="319"/>
        <end position="385"/>
    </location>
</feature>
<evidence type="ECO:0000313" key="4">
    <source>
        <dbReference type="Proteomes" id="UP000002762"/>
    </source>
</evidence>
<dbReference type="InterPro" id="IPR000210">
    <property type="entry name" value="BTB/POZ_dom"/>
</dbReference>
<dbReference type="Gene3D" id="3.30.710.10">
    <property type="entry name" value="Potassium Channel Kv1.1, Chain A"/>
    <property type="match status" value="1"/>
</dbReference>
<protein>
    <recommendedName>
        <fullName evidence="2">BTB domain-containing protein</fullName>
    </recommendedName>
</protein>
<dbReference type="PANTHER" id="PTHR39398">
    <property type="entry name" value="YALI0F14311P"/>
    <property type="match status" value="1"/>
</dbReference>
<evidence type="ECO:0000259" key="2">
    <source>
        <dbReference type="PROSITE" id="PS50097"/>
    </source>
</evidence>
<dbReference type="EMBL" id="JH725181">
    <property type="protein sequence ID" value="EJP62839.1"/>
    <property type="molecule type" value="Genomic_DNA"/>
</dbReference>
<dbReference type="Proteomes" id="UP000002762">
    <property type="component" value="Unassembled WGS sequence"/>
</dbReference>
<dbReference type="InParanoid" id="J4KLV0"/>
<name>J4KLV0_BEAB2</name>
<evidence type="ECO:0000313" key="3">
    <source>
        <dbReference type="EMBL" id="EJP62839.1"/>
    </source>
</evidence>
<dbReference type="GeneID" id="19891238"/>
<organism evidence="3 4">
    <name type="scientific">Beauveria bassiana (strain ARSEF 2860)</name>
    <name type="common">White muscardine disease fungus</name>
    <name type="synonym">Tritirachium shiotae</name>
    <dbReference type="NCBI Taxonomy" id="655819"/>
    <lineage>
        <taxon>Eukaryota</taxon>
        <taxon>Fungi</taxon>
        <taxon>Dikarya</taxon>
        <taxon>Ascomycota</taxon>
        <taxon>Pezizomycotina</taxon>
        <taxon>Sordariomycetes</taxon>
        <taxon>Hypocreomycetidae</taxon>
        <taxon>Hypocreales</taxon>
        <taxon>Cordycipitaceae</taxon>
        <taxon>Beauveria</taxon>
    </lineage>
</organism>
<dbReference type="CDD" id="cd18186">
    <property type="entry name" value="BTB_POZ_ZBTB_KLHL-like"/>
    <property type="match status" value="1"/>
</dbReference>
<feature type="region of interest" description="Disordered" evidence="1">
    <location>
        <begin position="1"/>
        <end position="39"/>
    </location>
</feature>
<evidence type="ECO:0000256" key="1">
    <source>
        <dbReference type="SAM" id="MobiDB-lite"/>
    </source>
</evidence>
<dbReference type="OrthoDB" id="2100128at2759"/>
<dbReference type="SMART" id="SM00225">
    <property type="entry name" value="BTB"/>
    <property type="match status" value="1"/>
</dbReference>
<dbReference type="STRING" id="655819.J4KLV0"/>
<accession>J4KLV0</accession>
<feature type="compositionally biased region" description="Basic and acidic residues" evidence="1">
    <location>
        <begin position="1"/>
        <end position="11"/>
    </location>
</feature>
<dbReference type="Pfam" id="PF00651">
    <property type="entry name" value="BTB"/>
    <property type="match status" value="1"/>
</dbReference>
<dbReference type="PROSITE" id="PS50097">
    <property type="entry name" value="BTB"/>
    <property type="match status" value="1"/>
</dbReference>
<dbReference type="HOGENOM" id="CLU_506199_0_0_1"/>
<dbReference type="AlphaFoldDB" id="J4KLV0"/>
<dbReference type="InterPro" id="IPR011333">
    <property type="entry name" value="SKP1/BTB/POZ_sf"/>
</dbReference>
<keyword evidence="4" id="KW-1185">Reference proteome</keyword>
<gene>
    <name evidence="3" type="ORF">BBA_08226</name>
</gene>
<dbReference type="PANTHER" id="PTHR39398:SF1">
    <property type="entry name" value="CSN8_PSMD8_EIF3K DOMAIN-CONTAINING PROTEIN"/>
    <property type="match status" value="1"/>
</dbReference>
<dbReference type="RefSeq" id="XP_008601545.1">
    <property type="nucleotide sequence ID" value="XM_008603323.1"/>
</dbReference>
<reference evidence="3 4" key="1">
    <citation type="journal article" date="2012" name="Sci. Rep.">
        <title>Genomic perspectives on the evolution of fungal entomopathogenicity in Beauveria bassiana.</title>
        <authorList>
            <person name="Xiao G."/>
            <person name="Ying S.H."/>
            <person name="Zheng P."/>
            <person name="Wang Z.L."/>
            <person name="Zhang S."/>
            <person name="Xie X.Q."/>
            <person name="Shang Y."/>
            <person name="St Leger R.J."/>
            <person name="Zhao G.P."/>
            <person name="Wang C."/>
            <person name="Feng M.G."/>
        </authorList>
    </citation>
    <scope>NUCLEOTIDE SEQUENCE [LARGE SCALE GENOMIC DNA]</scope>
    <source>
        <strain evidence="3 4">ARSEF 2860</strain>
    </source>
</reference>
<proteinExistence type="predicted"/>